<name>A0A918DC42_9RHOB</name>
<dbReference type="InterPro" id="IPR043128">
    <property type="entry name" value="Rev_trsase/Diguanyl_cyclase"/>
</dbReference>
<reference evidence="2 3" key="1">
    <citation type="journal article" date="2014" name="Int. J. Syst. Evol. Microbiol.">
        <title>Complete genome sequence of Corynebacterium casei LMG S-19264T (=DSM 44701T), isolated from a smear-ripened cheese.</title>
        <authorList>
            <consortium name="US DOE Joint Genome Institute (JGI-PGF)"/>
            <person name="Walter F."/>
            <person name="Albersmeier A."/>
            <person name="Kalinowski J."/>
            <person name="Ruckert C."/>
        </authorList>
    </citation>
    <scope>NUCLEOTIDE SEQUENCE [LARGE SCALE GENOMIC DNA]</scope>
    <source>
        <strain evidence="2 3">CGMCC 1.7029</strain>
    </source>
</reference>
<feature type="domain" description="GGDEF" evidence="1">
    <location>
        <begin position="194"/>
        <end position="329"/>
    </location>
</feature>
<dbReference type="InterPro" id="IPR029787">
    <property type="entry name" value="Nucleotide_cyclase"/>
</dbReference>
<dbReference type="InterPro" id="IPR052163">
    <property type="entry name" value="DGC-Regulatory_Protein"/>
</dbReference>
<dbReference type="Gene3D" id="3.30.70.270">
    <property type="match status" value="1"/>
</dbReference>
<comment type="caution">
    <text evidence="2">The sequence shown here is derived from an EMBL/GenBank/DDBJ whole genome shotgun (WGS) entry which is preliminary data.</text>
</comment>
<dbReference type="PANTHER" id="PTHR46663:SF4">
    <property type="entry name" value="DIGUANYLATE CYCLASE DGCT-RELATED"/>
    <property type="match status" value="1"/>
</dbReference>
<proteinExistence type="predicted"/>
<organism evidence="2 3">
    <name type="scientific">Gemmobacter aquaticus</name>
    <dbReference type="NCBI Taxonomy" id="490185"/>
    <lineage>
        <taxon>Bacteria</taxon>
        <taxon>Pseudomonadati</taxon>
        <taxon>Pseudomonadota</taxon>
        <taxon>Alphaproteobacteria</taxon>
        <taxon>Rhodobacterales</taxon>
        <taxon>Paracoccaceae</taxon>
        <taxon>Gemmobacter</taxon>
    </lineage>
</organism>
<dbReference type="OrthoDB" id="9812260at2"/>
<evidence type="ECO:0000313" key="2">
    <source>
        <dbReference type="EMBL" id="GGO28585.1"/>
    </source>
</evidence>
<dbReference type="Gene3D" id="3.30.450.260">
    <property type="entry name" value="Haem NO binding associated domain"/>
    <property type="match status" value="1"/>
</dbReference>
<dbReference type="PROSITE" id="PS50887">
    <property type="entry name" value="GGDEF"/>
    <property type="match status" value="1"/>
</dbReference>
<dbReference type="InterPro" id="IPR000160">
    <property type="entry name" value="GGDEF_dom"/>
</dbReference>
<accession>A0A918DC42</accession>
<dbReference type="Pfam" id="PF00990">
    <property type="entry name" value="GGDEF"/>
    <property type="match status" value="1"/>
</dbReference>
<protein>
    <submittedName>
        <fullName evidence="2">GGDEF domain-containing protein</fullName>
    </submittedName>
</protein>
<dbReference type="Proteomes" id="UP000598196">
    <property type="component" value="Unassembled WGS sequence"/>
</dbReference>
<dbReference type="SUPFAM" id="SSF55073">
    <property type="entry name" value="Nucleotide cyclase"/>
    <property type="match status" value="1"/>
</dbReference>
<dbReference type="GO" id="GO:0003824">
    <property type="term" value="F:catalytic activity"/>
    <property type="evidence" value="ECO:0007669"/>
    <property type="project" value="UniProtKB-ARBA"/>
</dbReference>
<dbReference type="CDD" id="cd01949">
    <property type="entry name" value="GGDEF"/>
    <property type="match status" value="1"/>
</dbReference>
<dbReference type="AlphaFoldDB" id="A0A918DC42"/>
<dbReference type="PANTHER" id="PTHR46663">
    <property type="entry name" value="DIGUANYLATE CYCLASE DGCT-RELATED"/>
    <property type="match status" value="1"/>
</dbReference>
<dbReference type="RefSeq" id="WP_146285116.1">
    <property type="nucleotide sequence ID" value="NZ_BMLP01000001.1"/>
</dbReference>
<dbReference type="InterPro" id="IPR042463">
    <property type="entry name" value="HNOB_dom_associated_sf"/>
</dbReference>
<gene>
    <name evidence="2" type="ORF">GCM10010991_11560</name>
</gene>
<sequence length="339" mass="36390">MLPALAPFPKGLTQAALDTLMPMHVALDAAGRVRATGPTIGRIVEAPFGAPFFDLFAIRRPEGIGDPATLRARAGERLFLRSRGAEGTFRGVAVADAEDGTLVNLSFGPGIIEAVRRYGLTEADFAATDLAIELLYVVEAKSMIMEELRTLNVRLRGAKNEAEQQARTDPLTGVRNRRAFDLALDEVLSGQGARPFGLMHVDLDFFKAVNDTLGHAAGDAVLRHVATVLTQETRTSDTVARIGGDEFMVLLPNVADRARLFEIAERVISQLSQPIDQSGKRCQVAASVGLWSSVGAQGPLLNTEILAQLDAALYAAKRQGRARACFAPDGYGSAWPSRP</sequence>
<keyword evidence="3" id="KW-1185">Reference proteome</keyword>
<dbReference type="NCBIfam" id="TIGR00254">
    <property type="entry name" value="GGDEF"/>
    <property type="match status" value="1"/>
</dbReference>
<dbReference type="SMART" id="SM00267">
    <property type="entry name" value="GGDEF"/>
    <property type="match status" value="1"/>
</dbReference>
<evidence type="ECO:0000313" key="3">
    <source>
        <dbReference type="Proteomes" id="UP000598196"/>
    </source>
</evidence>
<dbReference type="EMBL" id="BMLP01000001">
    <property type="protein sequence ID" value="GGO28585.1"/>
    <property type="molecule type" value="Genomic_DNA"/>
</dbReference>
<dbReference type="FunFam" id="3.30.70.270:FF:000001">
    <property type="entry name" value="Diguanylate cyclase domain protein"/>
    <property type="match status" value="1"/>
</dbReference>
<evidence type="ECO:0000259" key="1">
    <source>
        <dbReference type="PROSITE" id="PS50887"/>
    </source>
</evidence>